<reference evidence="1 2" key="1">
    <citation type="submission" date="2019-02" db="EMBL/GenBank/DDBJ databases">
        <title>Deep-cultivation of Planctomycetes and their phenomic and genomic characterization uncovers novel biology.</title>
        <authorList>
            <person name="Wiegand S."/>
            <person name="Jogler M."/>
            <person name="Boedeker C."/>
            <person name="Pinto D."/>
            <person name="Vollmers J."/>
            <person name="Rivas-Marin E."/>
            <person name="Kohn T."/>
            <person name="Peeters S.H."/>
            <person name="Heuer A."/>
            <person name="Rast P."/>
            <person name="Oberbeckmann S."/>
            <person name="Bunk B."/>
            <person name="Jeske O."/>
            <person name="Meyerdierks A."/>
            <person name="Storesund J.E."/>
            <person name="Kallscheuer N."/>
            <person name="Luecker S."/>
            <person name="Lage O.M."/>
            <person name="Pohl T."/>
            <person name="Merkel B.J."/>
            <person name="Hornburger P."/>
            <person name="Mueller R.-W."/>
            <person name="Bruemmer F."/>
            <person name="Labrenz M."/>
            <person name="Spormann A.M."/>
            <person name="Op den Camp H."/>
            <person name="Overmann J."/>
            <person name="Amann R."/>
            <person name="Jetten M.S.M."/>
            <person name="Mascher T."/>
            <person name="Medema M.H."/>
            <person name="Devos D.P."/>
            <person name="Kaster A.-K."/>
            <person name="Ovreas L."/>
            <person name="Rohde M."/>
            <person name="Galperin M.Y."/>
            <person name="Jogler C."/>
        </authorList>
    </citation>
    <scope>NUCLEOTIDE SEQUENCE [LARGE SCALE GENOMIC DNA]</scope>
    <source>
        <strain evidence="1 2">ElP</strain>
    </source>
</reference>
<dbReference type="EMBL" id="CP036426">
    <property type="protein sequence ID" value="QDV33037.1"/>
    <property type="molecule type" value="Genomic_DNA"/>
</dbReference>
<dbReference type="Proteomes" id="UP000317835">
    <property type="component" value="Chromosome"/>
</dbReference>
<accession>A0A518GWR9</accession>
<keyword evidence="2" id="KW-1185">Reference proteome</keyword>
<dbReference type="AlphaFoldDB" id="A0A518GWR9"/>
<organism evidence="1 2">
    <name type="scientific">Tautonia plasticadhaerens</name>
    <dbReference type="NCBI Taxonomy" id="2527974"/>
    <lineage>
        <taxon>Bacteria</taxon>
        <taxon>Pseudomonadati</taxon>
        <taxon>Planctomycetota</taxon>
        <taxon>Planctomycetia</taxon>
        <taxon>Isosphaerales</taxon>
        <taxon>Isosphaeraceae</taxon>
        <taxon>Tautonia</taxon>
    </lineage>
</organism>
<name>A0A518GWR9_9BACT</name>
<sequence>MRRHRSDRRRGGAALVALVCLSLIAMVVAGLLRLGASRAAGLDAVARRAQADWLVEAGLERAALRVSRDPDYGGETWDLPAEALGGRAGSVVIEVERGEGGASGPRVVRVRADYPSDGDPSRRVRRTKVFQVRPIAGIGGGDS</sequence>
<evidence type="ECO:0000313" key="1">
    <source>
        <dbReference type="EMBL" id="QDV33037.1"/>
    </source>
</evidence>
<protein>
    <recommendedName>
        <fullName evidence="3">Type II secretion system protein</fullName>
    </recommendedName>
</protein>
<evidence type="ECO:0008006" key="3">
    <source>
        <dbReference type="Google" id="ProtNLM"/>
    </source>
</evidence>
<dbReference type="RefSeq" id="WP_145267458.1">
    <property type="nucleotide sequence ID" value="NZ_CP036426.1"/>
</dbReference>
<evidence type="ECO:0000313" key="2">
    <source>
        <dbReference type="Proteomes" id="UP000317835"/>
    </source>
</evidence>
<dbReference type="OrthoDB" id="291797at2"/>
<dbReference type="KEGG" id="tpla:ElP_08790"/>
<gene>
    <name evidence="1" type="ORF">ElP_08790</name>
</gene>
<proteinExistence type="predicted"/>